<dbReference type="Gene3D" id="2.30.30.990">
    <property type="entry name" value="Malonyl-[acyl-carrier protein] O-methyltransferase, zinc-finger motif"/>
    <property type="match status" value="1"/>
</dbReference>
<gene>
    <name evidence="2" type="ORF">AB8O55_17475</name>
</gene>
<dbReference type="InterPro" id="IPR031795">
    <property type="entry name" value="Zf-HC3"/>
</dbReference>
<accession>A0ABV4CJD6</accession>
<evidence type="ECO:0000256" key="1">
    <source>
        <dbReference type="SAM" id="MobiDB-lite"/>
    </source>
</evidence>
<feature type="compositionally biased region" description="Basic residues" evidence="1">
    <location>
        <begin position="78"/>
        <end position="87"/>
    </location>
</feature>
<evidence type="ECO:0000313" key="2">
    <source>
        <dbReference type="EMBL" id="MEY8041200.1"/>
    </source>
</evidence>
<feature type="region of interest" description="Disordered" evidence="1">
    <location>
        <begin position="64"/>
        <end position="87"/>
    </location>
</feature>
<dbReference type="EMBL" id="JBGEHV010000032">
    <property type="protein sequence ID" value="MEY8041200.1"/>
    <property type="molecule type" value="Genomic_DNA"/>
</dbReference>
<reference evidence="2 3" key="1">
    <citation type="submission" date="2024-08" db="EMBL/GenBank/DDBJ databases">
        <title>Genome mining of Saccharopolyspora cebuensis PGLac3 from Nigerian medicinal plant.</title>
        <authorList>
            <person name="Ezeobiora C.E."/>
            <person name="Igbokwe N.H."/>
            <person name="Amin D.H."/>
            <person name="Mendie U.E."/>
        </authorList>
    </citation>
    <scope>NUCLEOTIDE SEQUENCE [LARGE SCALE GENOMIC DNA]</scope>
    <source>
        <strain evidence="2 3">PGLac3</strain>
    </source>
</reference>
<dbReference type="Proteomes" id="UP001564626">
    <property type="component" value="Unassembled WGS sequence"/>
</dbReference>
<sequence>MNYRPHPFSWCPAHEHRHATKAAKWHDGEQVTTLCGASVTAADTVLAWLWPTCERCDVHAHELAGVPMPPKPRTSAKPVRRRSAGAR</sequence>
<evidence type="ECO:0000313" key="3">
    <source>
        <dbReference type="Proteomes" id="UP001564626"/>
    </source>
</evidence>
<dbReference type="RefSeq" id="WP_345359034.1">
    <property type="nucleotide sequence ID" value="NZ_BAABII010000004.1"/>
</dbReference>
<keyword evidence="3" id="KW-1185">Reference proteome</keyword>
<protein>
    <submittedName>
        <fullName evidence="2">Zinc finger protein</fullName>
    </submittedName>
</protein>
<name>A0ABV4CJD6_9PSEU</name>
<dbReference type="Pfam" id="PF16827">
    <property type="entry name" value="zf-HC3"/>
    <property type="match status" value="1"/>
</dbReference>
<organism evidence="2 3">
    <name type="scientific">Saccharopolyspora cebuensis</name>
    <dbReference type="NCBI Taxonomy" id="418759"/>
    <lineage>
        <taxon>Bacteria</taxon>
        <taxon>Bacillati</taxon>
        <taxon>Actinomycetota</taxon>
        <taxon>Actinomycetes</taxon>
        <taxon>Pseudonocardiales</taxon>
        <taxon>Pseudonocardiaceae</taxon>
        <taxon>Saccharopolyspora</taxon>
    </lineage>
</organism>
<comment type="caution">
    <text evidence="2">The sequence shown here is derived from an EMBL/GenBank/DDBJ whole genome shotgun (WGS) entry which is preliminary data.</text>
</comment>
<proteinExistence type="predicted"/>